<feature type="domain" description="NAD-dependent epimerase/dehydratase" evidence="1">
    <location>
        <begin position="3"/>
        <end position="180"/>
    </location>
</feature>
<dbReference type="InterPro" id="IPR029303">
    <property type="entry name" value="CapF_C"/>
</dbReference>
<evidence type="ECO:0000313" key="3">
    <source>
        <dbReference type="EMBL" id="TGK91989.1"/>
    </source>
</evidence>
<dbReference type="PANTHER" id="PTHR43245">
    <property type="entry name" value="BIFUNCTIONAL POLYMYXIN RESISTANCE PROTEIN ARNA"/>
    <property type="match status" value="1"/>
</dbReference>
<keyword evidence="4" id="KW-1185">Reference proteome</keyword>
<dbReference type="RefSeq" id="WP_100790807.1">
    <property type="nucleotide sequence ID" value="NZ_NPDQ01000004.1"/>
</dbReference>
<protein>
    <submittedName>
        <fullName evidence="3">SDR family oxidoreductase</fullName>
    </submittedName>
</protein>
<dbReference type="EMBL" id="RQFP01000014">
    <property type="protein sequence ID" value="TGK91989.1"/>
    <property type="molecule type" value="Genomic_DNA"/>
</dbReference>
<dbReference type="Pfam" id="PF01370">
    <property type="entry name" value="Epimerase"/>
    <property type="match status" value="1"/>
</dbReference>
<reference evidence="3" key="1">
    <citation type="journal article" date="2019" name="PLoS Negl. Trop. Dis.">
        <title>Revisiting the worldwide diversity of Leptospira species in the environment.</title>
        <authorList>
            <person name="Vincent A.T."/>
            <person name="Schiettekatte O."/>
            <person name="Bourhy P."/>
            <person name="Veyrier F.J."/>
            <person name="Picardeau M."/>
        </authorList>
    </citation>
    <scope>NUCLEOTIDE SEQUENCE [LARGE SCALE GENOMIC DNA]</scope>
    <source>
        <strain evidence="3">201800277</strain>
    </source>
</reference>
<dbReference type="InterPro" id="IPR011051">
    <property type="entry name" value="RmlC_Cupin_sf"/>
</dbReference>
<name>A0A2M9Y1N8_9LEPT</name>
<dbReference type="InterPro" id="IPR001509">
    <property type="entry name" value="Epimerase_deHydtase"/>
</dbReference>
<dbReference type="SUPFAM" id="SSF51182">
    <property type="entry name" value="RmlC-like cupins"/>
    <property type="match status" value="1"/>
</dbReference>
<evidence type="ECO:0000259" key="1">
    <source>
        <dbReference type="Pfam" id="PF01370"/>
    </source>
</evidence>
<organism evidence="3 4">
    <name type="scientific">Leptospira brenneri</name>
    <dbReference type="NCBI Taxonomy" id="2023182"/>
    <lineage>
        <taxon>Bacteria</taxon>
        <taxon>Pseudomonadati</taxon>
        <taxon>Spirochaetota</taxon>
        <taxon>Spirochaetia</taxon>
        <taxon>Leptospirales</taxon>
        <taxon>Leptospiraceae</taxon>
        <taxon>Leptospira</taxon>
    </lineage>
</organism>
<proteinExistence type="predicted"/>
<dbReference type="InterPro" id="IPR050177">
    <property type="entry name" value="Lipid_A_modif_metabolic_enz"/>
</dbReference>
<dbReference type="InterPro" id="IPR014710">
    <property type="entry name" value="RmlC-like_jellyroll"/>
</dbReference>
<dbReference type="CDD" id="cd07007">
    <property type="entry name" value="cupin_CapF-like_C"/>
    <property type="match status" value="1"/>
</dbReference>
<dbReference type="Proteomes" id="UP000297891">
    <property type="component" value="Unassembled WGS sequence"/>
</dbReference>
<feature type="domain" description="Capsular polysaccharide assembling protein CapF C-terminal" evidence="2">
    <location>
        <begin position="256"/>
        <end position="365"/>
    </location>
</feature>
<accession>A0A2M9Y1N8</accession>
<dbReference type="InterPro" id="IPR036291">
    <property type="entry name" value="NAD(P)-bd_dom_sf"/>
</dbReference>
<evidence type="ECO:0000259" key="2">
    <source>
        <dbReference type="Pfam" id="PF14667"/>
    </source>
</evidence>
<dbReference type="Gene3D" id="3.40.50.720">
    <property type="entry name" value="NAD(P)-binding Rossmann-like Domain"/>
    <property type="match status" value="1"/>
</dbReference>
<sequence>MKILITGSEGFIGKNLHIYFAEKKENKLLLTNRKTTSDELKLNIQSADLIIHLAGVNRPLNKEDFFEGNTNTTKEIVETLMQSNKSTPVVYASSTQAEIDNPYGRSKKEAEDLLLNYSKKAKAAVYIYRLPNVFGKFAKPNYNSVVATFCYNISRSLPIEIHDSSKKINLVFVEDFCKEIDGLVSKVPGVGIQYPKLNSEYSVSLHELANKLYQYKEVRSTLSIPAVGNSFERALYSTFISYYPIEDCQYSIPEYKDPRGRFVEMLKTESSGQFSFFTAPPGITRGGHYHNTKTEKFLIIQGKALFRFQHYFTKEYCEITVNGSDPKIVDTIPGWTHDITNIGENELIVMLWANEVFDRNLPDTFSAEIHK</sequence>
<comment type="caution">
    <text evidence="3">The sequence shown here is derived from an EMBL/GenBank/DDBJ whole genome shotgun (WGS) entry which is preliminary data.</text>
</comment>
<dbReference type="Gene3D" id="2.60.120.10">
    <property type="entry name" value="Jelly Rolls"/>
    <property type="match status" value="1"/>
</dbReference>
<dbReference type="OrthoDB" id="9801056at2"/>
<dbReference type="PANTHER" id="PTHR43245:SF55">
    <property type="entry name" value="NAD(P)-BINDING DOMAIN-CONTAINING PROTEIN"/>
    <property type="match status" value="1"/>
</dbReference>
<dbReference type="SUPFAM" id="SSF51735">
    <property type="entry name" value="NAD(P)-binding Rossmann-fold domains"/>
    <property type="match status" value="1"/>
</dbReference>
<dbReference type="Pfam" id="PF14667">
    <property type="entry name" value="Polysacc_synt_C"/>
    <property type="match status" value="1"/>
</dbReference>
<evidence type="ECO:0000313" key="4">
    <source>
        <dbReference type="Proteomes" id="UP000297891"/>
    </source>
</evidence>
<dbReference type="AlphaFoldDB" id="A0A2M9Y1N8"/>
<gene>
    <name evidence="3" type="ORF">EHQ30_17565</name>
</gene>